<name>A0A9P5L1U7_PENCR</name>
<proteinExistence type="predicted"/>
<protein>
    <submittedName>
        <fullName evidence="2">Uncharacterized protein</fullName>
    </submittedName>
</protein>
<feature type="region of interest" description="Disordered" evidence="1">
    <location>
        <begin position="40"/>
        <end position="108"/>
    </location>
</feature>
<evidence type="ECO:0000256" key="1">
    <source>
        <dbReference type="SAM" id="MobiDB-lite"/>
    </source>
</evidence>
<organism evidence="2 3">
    <name type="scientific">Penicillium crustosum</name>
    <name type="common">Blue mold fungus</name>
    <dbReference type="NCBI Taxonomy" id="36656"/>
    <lineage>
        <taxon>Eukaryota</taxon>
        <taxon>Fungi</taxon>
        <taxon>Dikarya</taxon>
        <taxon>Ascomycota</taxon>
        <taxon>Pezizomycotina</taxon>
        <taxon>Eurotiomycetes</taxon>
        <taxon>Eurotiomycetidae</taxon>
        <taxon>Eurotiales</taxon>
        <taxon>Aspergillaceae</taxon>
        <taxon>Penicillium</taxon>
    </lineage>
</organism>
<dbReference type="AlphaFoldDB" id="A0A9P5L1U7"/>
<feature type="compositionally biased region" description="Basic and acidic residues" evidence="1">
    <location>
        <begin position="64"/>
        <end position="80"/>
    </location>
</feature>
<dbReference type="EMBL" id="JAAOZQ010000073">
    <property type="protein sequence ID" value="KAF7520507.1"/>
    <property type="molecule type" value="Genomic_DNA"/>
</dbReference>
<accession>A0A9P5L1U7</accession>
<gene>
    <name evidence="2" type="ORF">PCG10_009152</name>
</gene>
<comment type="caution">
    <text evidence="2">The sequence shown here is derived from an EMBL/GenBank/DDBJ whole genome shotgun (WGS) entry which is preliminary data.</text>
</comment>
<evidence type="ECO:0000313" key="3">
    <source>
        <dbReference type="Proteomes" id="UP000701341"/>
    </source>
</evidence>
<reference evidence="2" key="1">
    <citation type="submission" date="2020-02" db="EMBL/GenBank/DDBJ databases">
        <authorList>
            <person name="Lichtner F.J."/>
        </authorList>
    </citation>
    <scope>NUCLEOTIDE SEQUENCE</scope>
    <source>
        <strain evidence="2">G10</strain>
    </source>
</reference>
<keyword evidence="3" id="KW-1185">Reference proteome</keyword>
<dbReference type="Proteomes" id="UP000701341">
    <property type="component" value="Unassembled WGS sequence"/>
</dbReference>
<sequence>MKGKSKFGEKWQALESIHSVYERVVQDMDRLFKDLYKANKLESGEDTDEEDMKEIAVEAAGADVKVEEIEKNDVKISESDLKEEEEEGQPTASKKSRADRGKGKKKNR</sequence>
<evidence type="ECO:0000313" key="2">
    <source>
        <dbReference type="EMBL" id="KAF7520507.1"/>
    </source>
</evidence>